<dbReference type="InterPro" id="IPR022385">
    <property type="entry name" value="Rhs_assc_core"/>
</dbReference>
<protein>
    <recommendedName>
        <fullName evidence="4">RHS repeat-associated core domain-containing protein</fullName>
    </recommendedName>
</protein>
<evidence type="ECO:0000313" key="3">
    <source>
        <dbReference type="Proteomes" id="UP000824024"/>
    </source>
</evidence>
<name>A0A9D2IG10_9FIRM</name>
<dbReference type="NCBIfam" id="TIGR03696">
    <property type="entry name" value="Rhs_assc_core"/>
    <property type="match status" value="1"/>
</dbReference>
<evidence type="ECO:0000313" key="2">
    <source>
        <dbReference type="EMBL" id="HIZ06988.1"/>
    </source>
</evidence>
<gene>
    <name evidence="2" type="ORF">IAA08_03515</name>
</gene>
<reference evidence="2" key="2">
    <citation type="submission" date="2021-04" db="EMBL/GenBank/DDBJ databases">
        <authorList>
            <person name="Gilroy R."/>
        </authorList>
    </citation>
    <scope>NUCLEOTIDE SEQUENCE</scope>
    <source>
        <strain evidence="2">CHK192-9172</strain>
    </source>
</reference>
<dbReference type="Proteomes" id="UP000824024">
    <property type="component" value="Unassembled WGS sequence"/>
</dbReference>
<feature type="region of interest" description="Disordered" evidence="1">
    <location>
        <begin position="427"/>
        <end position="464"/>
    </location>
</feature>
<feature type="non-terminal residue" evidence="2">
    <location>
        <position position="1"/>
    </location>
</feature>
<evidence type="ECO:0008006" key="4">
    <source>
        <dbReference type="Google" id="ProtNLM"/>
    </source>
</evidence>
<dbReference type="PANTHER" id="PTHR32305">
    <property type="match status" value="1"/>
</dbReference>
<proteinExistence type="predicted"/>
<comment type="caution">
    <text evidence="2">The sequence shown here is derived from an EMBL/GenBank/DDBJ whole genome shotgun (WGS) entry which is preliminary data.</text>
</comment>
<evidence type="ECO:0000256" key="1">
    <source>
        <dbReference type="SAM" id="MobiDB-lite"/>
    </source>
</evidence>
<reference evidence="2" key="1">
    <citation type="journal article" date="2021" name="PeerJ">
        <title>Extensive microbial diversity within the chicken gut microbiome revealed by metagenomics and culture.</title>
        <authorList>
            <person name="Gilroy R."/>
            <person name="Ravi A."/>
            <person name="Getino M."/>
            <person name="Pursley I."/>
            <person name="Horton D.L."/>
            <person name="Alikhan N.F."/>
            <person name="Baker D."/>
            <person name="Gharbi K."/>
            <person name="Hall N."/>
            <person name="Watson M."/>
            <person name="Adriaenssens E.M."/>
            <person name="Foster-Nyarko E."/>
            <person name="Jarju S."/>
            <person name="Secka A."/>
            <person name="Antonio M."/>
            <person name="Oren A."/>
            <person name="Chaudhuri R.R."/>
            <person name="La Ragione R."/>
            <person name="Hildebrand F."/>
            <person name="Pallen M.J."/>
        </authorList>
    </citation>
    <scope>NUCLEOTIDE SEQUENCE</scope>
    <source>
        <strain evidence="2">CHK192-9172</strain>
    </source>
</reference>
<sequence>YVRGVDKGGIKGTGKGVSVVIDSTNPVVDKAAVSPATSASAYSAKLPTVSWKVTDTNFRDVYYSTDKGATWKKLSTAKEGSAAIPASAMTKTGLYQIYLRAYDKAGNYKNSAAMNYYYDNTAPKAETVTRDEDEKYVTVSLNQLSETVDTNKCYYAVKKSGEKAPASSEYIKASDISYKNNCLSVKIPVSDKMSAEGVYEIYVAAGDKAGNIAYSAPAKAVWYHIPGAVYDGTLRLEADKNDETPQEQWKLTWSTGSEADDKSSVVSADVYESLDGKNFYKKATSKTGELEIGIPTVNDFALYRIVATCKDGTKQLSNIQGLRKEAVEDYIEEQELEMEADIPDEDIDTLVSMDAVAVDEESEEVSGEVRTMAERANDYVFLAEDIDTDEDQLPDGYEMWDTGSDRLTEDSDFDGFEDYYEVTVLGSSPSVYTQDQDRDGDGLTDKNEMEKGTNPYLPDSDFDGILDAKDTEPLKTDVSTGKQTSYKVIESNNKYEQKIVITDNGASTYYFYNPYSDLNTKIERTASDGKKRTEYYFYDSEKQVIGILKSYAAGLFDAITNNYDENGQIIFTACNGLGYTLARDSEGDLQSVSVNGKKLLENTFVTVGEGEEAYGEQTKTTFANGQGEIYEYAAVNVTDDEGNTTKERALKGVKIDGSSSYSYGYEYDSKGNIVKLHDYENNVTYSYAYDESGEVNEITASNGFHIKKENDSENDSQTRTYSIGNVQHTVSGTEQSDDNGTTATSVIDSNIQVKELRGNTGSKTRTVQYKNKDVLKSQEVSSGNKIELTLGGEKVTYVQDDWGNLISITGSGKVNGTQKFEYNDREELIKETNSSLDRMNVYGYDGNGNRISKKEYSASGQLKKTTTYQYDTAWRDKLTGYTENGTKTAITSDASGNPLNWRNGWKFTWRDGKLLSKAENTNDTITYKYNIMGMRTQKKVTDKATGKVTSYDYIWDGNYPVREVRTTGSSRIVIDYLYDESYNVIGFAVSGNGNGAGTYLYEKDMQDNVIGIYKVTDTSADCVADYTYDAYGELVKIKNYTDQKIGDLNPYRYRSYYQDDETGFYYLQSRYYDACMGRFLNMDNILYLGADANVYNNSYNMFAYCENNPVNYIDSTGNKSVKQRILSIIDKYAGGMYISNRKMIYYWGNNSFQSLAGYSDYYDGLSGLIGCDLANNVVKINGGSGYWWRFQFWKGTYGYGLMYGAEIGIYYKRTKSSNWYKCAKSYRVKMSYKLVNNKNGKTLFSTPTKNLWWQNGYTWGKIHRNDIKMISYIYVPSSKTKARKSQATAMKNGFDRLFNSKVKYEKNKYQITWWGRGNAR</sequence>
<accession>A0A9D2IG10</accession>
<dbReference type="PANTHER" id="PTHR32305:SF15">
    <property type="entry name" value="PROTEIN RHSA-RELATED"/>
    <property type="match status" value="1"/>
</dbReference>
<dbReference type="InterPro" id="IPR050708">
    <property type="entry name" value="T6SS_VgrG/RHS"/>
</dbReference>
<feature type="compositionally biased region" description="Basic and acidic residues" evidence="1">
    <location>
        <begin position="435"/>
        <end position="451"/>
    </location>
</feature>
<organism evidence="2 3">
    <name type="scientific">Candidatus Eubacterium avistercoris</name>
    <dbReference type="NCBI Taxonomy" id="2838567"/>
    <lineage>
        <taxon>Bacteria</taxon>
        <taxon>Bacillati</taxon>
        <taxon>Bacillota</taxon>
        <taxon>Clostridia</taxon>
        <taxon>Eubacteriales</taxon>
        <taxon>Eubacteriaceae</taxon>
        <taxon>Eubacterium</taxon>
    </lineage>
</organism>
<dbReference type="EMBL" id="DXCH01000095">
    <property type="protein sequence ID" value="HIZ06988.1"/>
    <property type="molecule type" value="Genomic_DNA"/>
</dbReference>
<dbReference type="Gene3D" id="2.180.10.10">
    <property type="entry name" value="RHS repeat-associated core"/>
    <property type="match status" value="1"/>
</dbReference>